<feature type="non-terminal residue" evidence="3">
    <location>
        <position position="1"/>
    </location>
</feature>
<keyword evidence="3" id="KW-0540">Nuclease</keyword>
<keyword evidence="1" id="KW-0378">Hydrolase</keyword>
<dbReference type="InterPro" id="IPR051673">
    <property type="entry name" value="SSDNA_exonuclease_RecJ"/>
</dbReference>
<sequence>IEALNLFEMLDQMRDLFTYFGGHHAAVGLTMPSENVTILQEKMNQYIVDHQIDLMRGPELRIDEVLLPNEVTVERIDELKLLAPFGTDNPLPQFLFRQVQA</sequence>
<protein>
    <submittedName>
        <fullName evidence="3">Single-stranded-DNA-specific exonuclease RecJ</fullName>
    </submittedName>
</protein>
<dbReference type="InterPro" id="IPR041122">
    <property type="entry name" value="RecJ_OB"/>
</dbReference>
<dbReference type="PANTHER" id="PTHR30255:SF2">
    <property type="entry name" value="SINGLE-STRANDED-DNA-SPECIFIC EXONUCLEASE RECJ"/>
    <property type="match status" value="1"/>
</dbReference>
<dbReference type="Proteomes" id="UP000473113">
    <property type="component" value="Unassembled WGS sequence"/>
</dbReference>
<gene>
    <name evidence="3" type="ORF">G6Y24_16410</name>
</gene>
<dbReference type="InterPro" id="IPR038763">
    <property type="entry name" value="DHH_sf"/>
</dbReference>
<evidence type="ECO:0000256" key="1">
    <source>
        <dbReference type="ARBA" id="ARBA00022801"/>
    </source>
</evidence>
<dbReference type="PANTHER" id="PTHR30255">
    <property type="entry name" value="SINGLE-STRANDED-DNA-SPECIFIC EXONUCLEASE RECJ"/>
    <property type="match status" value="1"/>
</dbReference>
<accession>A0A6M1Y029</accession>
<dbReference type="AlphaFoldDB" id="A0A6M1Y029"/>
<evidence type="ECO:0000313" key="4">
    <source>
        <dbReference type="Proteomes" id="UP000473113"/>
    </source>
</evidence>
<comment type="caution">
    <text evidence="3">The sequence shown here is derived from an EMBL/GenBank/DDBJ whole genome shotgun (WGS) entry which is preliminary data.</text>
</comment>
<proteinExistence type="predicted"/>
<feature type="domain" description="RecJ OB" evidence="2">
    <location>
        <begin position="62"/>
        <end position="100"/>
    </location>
</feature>
<reference evidence="3 4" key="1">
    <citation type="submission" date="2020-02" db="EMBL/GenBank/DDBJ databases">
        <title>Detection of Heterogeneous Vancomycin Intermediate Resistance in Methicillin Resistant Staphylococcus aureus Isolates from Latin-America.</title>
        <authorList>
            <person name="Castro-Cardozo B."/>
            <person name="Berrio M."/>
            <person name="Vargas M.L."/>
            <person name="Carvajal L.P."/>
            <person name="Millan L.V."/>
            <person name="Rios R."/>
            <person name="Hernandez A."/>
            <person name="Rincon S.L."/>
            <person name="Cubides P."/>
            <person name="Forero E."/>
            <person name="Dinh A."/>
            <person name="Seas C."/>
            <person name="Munita J.M."/>
            <person name="Arias C.A."/>
            <person name="Reyes J."/>
            <person name="Diaz L."/>
        </authorList>
    </citation>
    <scope>NUCLEOTIDE SEQUENCE [LARGE SCALE GENOMIC DNA]</scope>
    <source>
        <strain evidence="3 4">UG255</strain>
    </source>
</reference>
<name>A0A6M1Y029_STAAU</name>
<dbReference type="EMBL" id="JAALTR010000468">
    <property type="protein sequence ID" value="NGW69025.1"/>
    <property type="molecule type" value="Genomic_DNA"/>
</dbReference>
<feature type="non-terminal residue" evidence="3">
    <location>
        <position position="101"/>
    </location>
</feature>
<dbReference type="Pfam" id="PF17768">
    <property type="entry name" value="RecJ_OB"/>
    <property type="match status" value="1"/>
</dbReference>
<evidence type="ECO:0000313" key="3">
    <source>
        <dbReference type="EMBL" id="NGW69025.1"/>
    </source>
</evidence>
<keyword evidence="3" id="KW-0269">Exonuclease</keyword>
<organism evidence="3 4">
    <name type="scientific">Staphylococcus aureus</name>
    <dbReference type="NCBI Taxonomy" id="1280"/>
    <lineage>
        <taxon>Bacteria</taxon>
        <taxon>Bacillati</taxon>
        <taxon>Bacillota</taxon>
        <taxon>Bacilli</taxon>
        <taxon>Bacillales</taxon>
        <taxon>Staphylococcaceae</taxon>
        <taxon>Staphylococcus</taxon>
    </lineage>
</organism>
<dbReference type="Gene3D" id="2.40.50.460">
    <property type="match status" value="1"/>
</dbReference>
<dbReference type="GO" id="GO:0004527">
    <property type="term" value="F:exonuclease activity"/>
    <property type="evidence" value="ECO:0007669"/>
    <property type="project" value="UniProtKB-KW"/>
</dbReference>
<dbReference type="SUPFAM" id="SSF64182">
    <property type="entry name" value="DHH phosphoesterases"/>
    <property type="match status" value="1"/>
</dbReference>
<evidence type="ECO:0000259" key="2">
    <source>
        <dbReference type="Pfam" id="PF17768"/>
    </source>
</evidence>